<organism evidence="8 9">
    <name type="scientific">Azorhizobium caulinodans (strain ATCC 43989 / DSM 5975 / JCM 20966 / LMG 6465 / NBRC 14845 / NCIMB 13405 / ORS 571)</name>
    <dbReference type="NCBI Taxonomy" id="438753"/>
    <lineage>
        <taxon>Bacteria</taxon>
        <taxon>Pseudomonadati</taxon>
        <taxon>Pseudomonadota</taxon>
        <taxon>Alphaproteobacteria</taxon>
        <taxon>Hyphomicrobiales</taxon>
        <taxon>Xanthobacteraceae</taxon>
        <taxon>Azorhizobium</taxon>
    </lineage>
</organism>
<evidence type="ECO:0000256" key="6">
    <source>
        <dbReference type="ARBA" id="ARBA00023136"/>
    </source>
</evidence>
<keyword evidence="3" id="KW-1003">Cell membrane</keyword>
<feature type="transmembrane region" description="Helical" evidence="7">
    <location>
        <begin position="441"/>
        <end position="460"/>
    </location>
</feature>
<dbReference type="PANTHER" id="PTHR33567:SF3">
    <property type="entry name" value="CHROMATE ION TRANSPORTER (EUROFUNG)"/>
    <property type="match status" value="1"/>
</dbReference>
<evidence type="ECO:0000256" key="4">
    <source>
        <dbReference type="ARBA" id="ARBA00022692"/>
    </source>
</evidence>
<proteinExistence type="inferred from homology"/>
<evidence type="ECO:0000256" key="3">
    <source>
        <dbReference type="ARBA" id="ARBA00022475"/>
    </source>
</evidence>
<feature type="transmembrane region" description="Helical" evidence="7">
    <location>
        <begin position="155"/>
        <end position="174"/>
    </location>
</feature>
<reference evidence="8 9" key="5">
    <citation type="journal article" date="2010" name="Appl. Environ. Microbiol.">
        <title>phrR-like gene praR of Azorhizobium caulinodans ORS571 is essential for symbiosis with Sesbania rostrata and is involved in expression of reb genes.</title>
        <authorList>
            <person name="Akiba N."/>
            <person name="Aono T."/>
            <person name="Toyazaki H."/>
            <person name="Sato S."/>
            <person name="Oyaizu H."/>
        </authorList>
    </citation>
    <scope>NUCLEOTIDE SEQUENCE [LARGE SCALE GENOMIC DNA]</scope>
    <source>
        <strain evidence="9">ATCC 43989 / DSM 5975 / JCM 20966 / LMG 6465 / NBRC 14845 / NCIMB 13405 / ORS 571</strain>
    </source>
</reference>
<evidence type="ECO:0000313" key="9">
    <source>
        <dbReference type="Proteomes" id="UP000000270"/>
    </source>
</evidence>
<dbReference type="STRING" id="438753.AZC_3677"/>
<dbReference type="HOGENOM" id="CLU_018106_0_0_5"/>
<keyword evidence="4 7" id="KW-0812">Transmembrane</keyword>
<protein>
    <submittedName>
        <fullName evidence="8">Putative chromate transporter</fullName>
    </submittedName>
</protein>
<dbReference type="InterPro" id="IPR014047">
    <property type="entry name" value="Chr_Tranpt_l_chain"/>
</dbReference>
<accession>A8IMY2</accession>
<dbReference type="KEGG" id="azc:AZC_3677"/>
<feature type="transmembrane region" description="Helical" evidence="7">
    <location>
        <begin position="331"/>
        <end position="360"/>
    </location>
</feature>
<feature type="transmembrane region" description="Helical" evidence="7">
    <location>
        <begin position="256"/>
        <end position="283"/>
    </location>
</feature>
<dbReference type="Pfam" id="PF02417">
    <property type="entry name" value="Chromate_transp"/>
    <property type="match status" value="2"/>
</dbReference>
<gene>
    <name evidence="8" type="ordered locus">AZC_3677</name>
</gene>
<dbReference type="GO" id="GO:0005886">
    <property type="term" value="C:plasma membrane"/>
    <property type="evidence" value="ECO:0007669"/>
    <property type="project" value="UniProtKB-SubCell"/>
</dbReference>
<dbReference type="InterPro" id="IPR003370">
    <property type="entry name" value="Chromate_transpt"/>
</dbReference>
<reference evidence="9" key="2">
    <citation type="submission" date="2007-04" db="EMBL/GenBank/DDBJ databases">
        <title>Complete genome sequence of the nitrogen-fixing bacterium Azorhizobium caulinodans ORS571.</title>
        <authorList>
            <person name="Lee K.B."/>
            <person name="Backer P.D."/>
            <person name="Aono T."/>
            <person name="Liu C.T."/>
            <person name="Suzuki S."/>
            <person name="Suzuki T."/>
            <person name="Kaneko T."/>
            <person name="Yamada M."/>
            <person name="Tabata S."/>
            <person name="Kupfer D.M."/>
            <person name="Najar F.Z."/>
            <person name="Wiley G.B."/>
            <person name="Roe B."/>
            <person name="Binnewies T."/>
            <person name="Ussery D."/>
            <person name="Vereecke D."/>
            <person name="Gevers D."/>
            <person name="Holsters M."/>
            <person name="Oyaizu H."/>
        </authorList>
    </citation>
    <scope>NUCLEOTIDE SEQUENCE [LARGE SCALE GENOMIC DNA]</scope>
    <source>
        <strain evidence="9">ATCC 43989 / DSM 5975 / JCM 20966 / LMG 6465 / NBRC 14845 / NCIMB 13405 / ORS 571</strain>
    </source>
</reference>
<feature type="transmembrane region" description="Helical" evidence="7">
    <location>
        <begin position="229"/>
        <end position="250"/>
    </location>
</feature>
<sequence>MPSAGGTTTSTAPAPAAPVALPSFGEAVRVWARIGLLSFGGPAGQIATMHRELVEERGWISETRFLHALNYCMLLPGPEAQQLATYVGWLLHRTLGGLVAGLLFILPGAVVMSALGLLYAVSHDVPLISALFFGIKAAVLAVVVQALLRIGRRALSTRLHLAIAALAFVAIYAAQVPFPLVVLAAGLFGFAFAGKGFGAPAAPAAGEGIVDDLFAQGAMAHTHPSAGRALKVLAVWLPAWLGPVALLALLTGPHSVWATIGSFFSVMAVVTFGGAYAALAYVAQAAVETFGWLSPHEMVDGLGLAETTPGPLILVLQFVGILAAYRDPGALPAWLAGLFGGALTVWVTFAPCFLWIFLGAPYMEALRGNRRLAAAMSAITAAVVGVILNLAVWFALHVVFREVREWRVLGLSPDVPVLASVDWRAAVLAVGALVAMLRFRAGMMATLGVCALAGLALSWLPA</sequence>
<dbReference type="PIRSF" id="PIRSF004810">
    <property type="entry name" value="ChrA"/>
    <property type="match status" value="1"/>
</dbReference>
<dbReference type="GO" id="GO:0015109">
    <property type="term" value="F:chromate transmembrane transporter activity"/>
    <property type="evidence" value="ECO:0007669"/>
    <property type="project" value="InterPro"/>
</dbReference>
<evidence type="ECO:0000256" key="7">
    <source>
        <dbReference type="SAM" id="Phobius"/>
    </source>
</evidence>
<reference evidence="8 9" key="1">
    <citation type="journal article" date="2007" name="Appl. Environ. Microbiol.">
        <title>Rhizobial factors required for stem nodule maturation and maintenance in Sesbania rostrata-Azorhizobium caulinodans ORS571 symbiosis.</title>
        <authorList>
            <person name="Suzuki S."/>
            <person name="Aono T."/>
            <person name="Lee KB."/>
            <person name="Suzuki T."/>
            <person name="Liu CT."/>
            <person name="Miwa H."/>
            <person name="Wakao S."/>
            <person name="Iki T."/>
            <person name="Oyaizu H."/>
        </authorList>
    </citation>
    <scope>NUCLEOTIDE SEQUENCE [LARGE SCALE GENOMIC DNA]</scope>
    <source>
        <strain evidence="9">ATCC 43989 / DSM 5975 / JCM 20966 / LMG 6465 / NBRC 14845 / NCIMB 13405 / ORS 571</strain>
    </source>
</reference>
<evidence type="ECO:0000313" key="8">
    <source>
        <dbReference type="EMBL" id="BAF89675.1"/>
    </source>
</evidence>
<evidence type="ECO:0000256" key="5">
    <source>
        <dbReference type="ARBA" id="ARBA00022989"/>
    </source>
</evidence>
<name>A8IMY2_AZOC5</name>
<dbReference type="AlphaFoldDB" id="A8IMY2"/>
<feature type="transmembrane region" description="Helical" evidence="7">
    <location>
        <begin position="127"/>
        <end position="148"/>
    </location>
</feature>
<feature type="transmembrane region" description="Helical" evidence="7">
    <location>
        <begin position="304"/>
        <end position="325"/>
    </location>
</feature>
<comment type="similarity">
    <text evidence="2">Belongs to the chromate ion transporter (CHR) (TC 2.A.51) family.</text>
</comment>
<reference evidence="8 9" key="3">
    <citation type="journal article" date="2008" name="BMC Genomics">
        <title>The genome of the versatile nitrogen fixer Azorhizobium caulinodans ORS571.</title>
        <authorList>
            <person name="Lee KB."/>
            <person name="Backer P.D."/>
            <person name="Aono T."/>
            <person name="Liu CT."/>
            <person name="Suzuki S."/>
            <person name="Suzuki T."/>
            <person name="Kaneko T."/>
            <person name="Yamada M."/>
            <person name="Tabata S."/>
            <person name="Kupfer D.M."/>
            <person name="Najar F.Z."/>
            <person name="Wiley G.B."/>
            <person name="Roe B."/>
            <person name="Binnewies T.T."/>
            <person name="Ussery D.W."/>
            <person name="D'Haeze W."/>
            <person name="Herder J.D."/>
            <person name="Gevers D."/>
            <person name="Vereecke D."/>
            <person name="Holsters M."/>
            <person name="Oyaizu H."/>
        </authorList>
    </citation>
    <scope>NUCLEOTIDE SEQUENCE [LARGE SCALE GENOMIC DNA]</scope>
    <source>
        <strain evidence="9">ATCC 43989 / DSM 5975 / JCM 20966 / LMG 6465 / NBRC 14845 / NCIMB 13405 / ORS 571</strain>
    </source>
</reference>
<dbReference type="EMBL" id="AP009384">
    <property type="protein sequence ID" value="BAF89675.1"/>
    <property type="molecule type" value="Genomic_DNA"/>
</dbReference>
<feature type="transmembrane region" description="Helical" evidence="7">
    <location>
        <begin position="98"/>
        <end position="121"/>
    </location>
</feature>
<feature type="transmembrane region" description="Helical" evidence="7">
    <location>
        <begin position="372"/>
        <end position="395"/>
    </location>
</feature>
<dbReference type="eggNOG" id="COG2059">
    <property type="taxonomic scope" value="Bacteria"/>
</dbReference>
<dbReference type="RefSeq" id="WP_012172200.1">
    <property type="nucleotide sequence ID" value="NC_009937.1"/>
</dbReference>
<keyword evidence="5 7" id="KW-1133">Transmembrane helix</keyword>
<keyword evidence="6 7" id="KW-0472">Membrane</keyword>
<evidence type="ECO:0000256" key="2">
    <source>
        <dbReference type="ARBA" id="ARBA00005262"/>
    </source>
</evidence>
<comment type="subcellular location">
    <subcellularLocation>
        <location evidence="1">Cell membrane</location>
        <topology evidence="1">Multi-pass membrane protein</topology>
    </subcellularLocation>
</comment>
<dbReference type="NCBIfam" id="TIGR00937">
    <property type="entry name" value="2A51"/>
    <property type="match status" value="1"/>
</dbReference>
<keyword evidence="9" id="KW-1185">Reference proteome</keyword>
<reference evidence="8 9" key="4">
    <citation type="journal article" date="2009" name="Appl. Environ. Microbiol.">
        <title>Comparative genome-wide transcriptional profiling of Azorhizobium caulinodans ORS571 grown under free-living and symbiotic conditions.</title>
        <authorList>
            <person name="Tsukada S."/>
            <person name="Aono T."/>
            <person name="Akiba N."/>
            <person name="Lee KB."/>
            <person name="Liu CT."/>
            <person name="Toyazaki H."/>
            <person name="Oyaizu H."/>
        </authorList>
    </citation>
    <scope>NUCLEOTIDE SEQUENCE [LARGE SCALE GENOMIC DNA]</scope>
    <source>
        <strain evidence="9">ATCC 43989 / DSM 5975 / JCM 20966 / LMG 6465 / NBRC 14845 / NCIMB 13405 / ORS 571</strain>
    </source>
</reference>
<dbReference type="PANTHER" id="PTHR33567">
    <property type="entry name" value="CHROMATE ION TRANSPORTER (EUROFUNG)"/>
    <property type="match status" value="1"/>
</dbReference>
<evidence type="ECO:0000256" key="1">
    <source>
        <dbReference type="ARBA" id="ARBA00004651"/>
    </source>
</evidence>
<dbReference type="Proteomes" id="UP000000270">
    <property type="component" value="Chromosome"/>
</dbReference>
<reference evidence="8 9" key="6">
    <citation type="journal article" date="2011" name="Appl. Environ. Microbiol.">
        <title>Involvement of the azorhizobial chromosome partition gene (parA) in the onset of bacteroid differentiation during Sesbania rostrata stem nodule development.</title>
        <authorList>
            <person name="Liu CT."/>
            <person name="Lee KB."/>
            <person name="Wang YS."/>
            <person name="Peng MH."/>
            <person name="Lee KT."/>
            <person name="Suzuki S."/>
            <person name="Suzuki T."/>
            <person name="Oyaizu H."/>
        </authorList>
    </citation>
    <scope>NUCLEOTIDE SEQUENCE [LARGE SCALE GENOMIC DNA]</scope>
    <source>
        <strain evidence="9">ATCC 43989 / DSM 5975 / JCM 20966 / LMG 6465 / NBRC 14845 / NCIMB 13405 / ORS 571</strain>
    </source>
</reference>